<dbReference type="InterPro" id="IPR029039">
    <property type="entry name" value="Flavoprotein-like_sf"/>
</dbReference>
<reference evidence="4 5" key="1">
    <citation type="submission" date="2016-10" db="EMBL/GenBank/DDBJ databases">
        <authorList>
            <person name="de Groot N.N."/>
        </authorList>
    </citation>
    <scope>NUCLEOTIDE SEQUENCE [LARGE SCALE GENOMIC DNA]</scope>
    <source>
        <strain evidence="4 5">DSM 44778</strain>
    </source>
</reference>
<organism evidence="4 5">
    <name type="scientific">Thermoflavimicrobium dichotomicum</name>
    <dbReference type="NCBI Taxonomy" id="46223"/>
    <lineage>
        <taxon>Bacteria</taxon>
        <taxon>Bacillati</taxon>
        <taxon>Bacillota</taxon>
        <taxon>Bacilli</taxon>
        <taxon>Bacillales</taxon>
        <taxon>Thermoactinomycetaceae</taxon>
        <taxon>Thermoflavimicrobium</taxon>
    </lineage>
</organism>
<keyword evidence="5" id="KW-1185">Reference proteome</keyword>
<evidence type="ECO:0000259" key="3">
    <source>
        <dbReference type="Pfam" id="PF03358"/>
    </source>
</evidence>
<sequence length="181" mass="21061">MKLIAIYGSSREKGNSELLTEQVLKEIPAERIYLREKNILPIVDKRHEAEGFSPVDDDYHEVITRVMEHDVIIFATPLYWYGMSGIMKNFIDRWSHSLRDDRYNFKEKMQGKKAYVIIAGGEQARIKGLPLVQQFQYIFDFMSMHFAGYMIGQGNKPGDVLQDDRAMSDAQYLNQQLKSMI</sequence>
<evidence type="ECO:0000256" key="2">
    <source>
        <dbReference type="ARBA" id="ARBA00022643"/>
    </source>
</evidence>
<proteinExistence type="predicted"/>
<evidence type="ECO:0000313" key="5">
    <source>
        <dbReference type="Proteomes" id="UP000199545"/>
    </source>
</evidence>
<keyword evidence="2" id="KW-0288">FMN</keyword>
<evidence type="ECO:0000313" key="4">
    <source>
        <dbReference type="EMBL" id="SFJ16865.1"/>
    </source>
</evidence>
<dbReference type="InterPro" id="IPR005025">
    <property type="entry name" value="FMN_Rdtase-like_dom"/>
</dbReference>
<dbReference type="InterPro" id="IPR051796">
    <property type="entry name" value="ISF_SsuE-like"/>
</dbReference>
<dbReference type="PANTHER" id="PTHR43278">
    <property type="entry name" value="NAD(P)H-DEPENDENT FMN-CONTAINING OXIDOREDUCTASE YWQN-RELATED"/>
    <property type="match status" value="1"/>
</dbReference>
<dbReference type="Pfam" id="PF03358">
    <property type="entry name" value="FMN_red"/>
    <property type="match status" value="1"/>
</dbReference>
<gene>
    <name evidence="4" type="ORF">SAMN05421852_105102</name>
</gene>
<evidence type="ECO:0000256" key="1">
    <source>
        <dbReference type="ARBA" id="ARBA00022630"/>
    </source>
</evidence>
<dbReference type="STRING" id="46223.SAMN05421852_105102"/>
<accession>A0A1I3P5M8</accession>
<name>A0A1I3P5M8_9BACL</name>
<keyword evidence="1" id="KW-0285">Flavoprotein</keyword>
<protein>
    <submittedName>
        <fullName evidence="4">Multimeric flavodoxin WrbA</fullName>
    </submittedName>
</protein>
<dbReference type="RefSeq" id="WP_093229166.1">
    <property type="nucleotide sequence ID" value="NZ_FORR01000005.1"/>
</dbReference>
<dbReference type="AlphaFoldDB" id="A0A1I3P5M8"/>
<dbReference type="GO" id="GO:0016491">
    <property type="term" value="F:oxidoreductase activity"/>
    <property type="evidence" value="ECO:0007669"/>
    <property type="project" value="InterPro"/>
</dbReference>
<dbReference type="EMBL" id="FORR01000005">
    <property type="protein sequence ID" value="SFJ16865.1"/>
    <property type="molecule type" value="Genomic_DNA"/>
</dbReference>
<dbReference type="SUPFAM" id="SSF52218">
    <property type="entry name" value="Flavoproteins"/>
    <property type="match status" value="1"/>
</dbReference>
<dbReference type="Proteomes" id="UP000199545">
    <property type="component" value="Unassembled WGS sequence"/>
</dbReference>
<dbReference type="OrthoDB" id="9805976at2"/>
<dbReference type="PANTHER" id="PTHR43278:SF4">
    <property type="entry name" value="NAD(P)H-DEPENDENT FMN-CONTAINING OXIDOREDUCTASE YWQN-RELATED"/>
    <property type="match status" value="1"/>
</dbReference>
<dbReference type="Gene3D" id="3.40.50.360">
    <property type="match status" value="1"/>
</dbReference>
<feature type="domain" description="NADPH-dependent FMN reductase-like" evidence="3">
    <location>
        <begin position="1"/>
        <end position="146"/>
    </location>
</feature>